<feature type="binding site" evidence="11">
    <location>
        <position position="297"/>
    </location>
    <ligand>
        <name>S-adenosyl-L-methionine</name>
        <dbReference type="ChEBI" id="CHEBI:59789"/>
    </ligand>
</feature>
<comment type="subcellular location">
    <subcellularLocation>
        <location evidence="11">Mitochondrion matrix</location>
    </subcellularLocation>
    <subcellularLocation>
        <location evidence="11">Nucleus</location>
    </subcellularLocation>
    <subcellularLocation>
        <location evidence="11">Cytoplasm</location>
    </subcellularLocation>
    <text evidence="11">Predominantly in the mitochondria and in the nucleus.</text>
</comment>
<dbReference type="SUPFAM" id="SSF53335">
    <property type="entry name" value="S-adenosyl-L-methionine-dependent methyltransferases"/>
    <property type="match status" value="1"/>
</dbReference>
<dbReference type="Pfam" id="PF02475">
    <property type="entry name" value="TRM5-TYW2_MTfase"/>
    <property type="match status" value="1"/>
</dbReference>
<keyword evidence="4 11" id="KW-0808">Transferase</keyword>
<feature type="binding site" evidence="11">
    <location>
        <begin position="385"/>
        <end position="386"/>
    </location>
    <ligand>
        <name>S-adenosyl-L-methionine</name>
        <dbReference type="ChEBI" id="CHEBI:59789"/>
    </ligand>
</feature>
<evidence type="ECO:0000313" key="14">
    <source>
        <dbReference type="EMBL" id="KAA0191615.1"/>
    </source>
</evidence>
<evidence type="ECO:0000256" key="10">
    <source>
        <dbReference type="ARBA" id="ARBA00047783"/>
    </source>
</evidence>
<evidence type="ECO:0000256" key="11">
    <source>
        <dbReference type="HAMAP-Rule" id="MF_03152"/>
    </source>
</evidence>
<evidence type="ECO:0000259" key="13">
    <source>
        <dbReference type="PROSITE" id="PS51684"/>
    </source>
</evidence>
<dbReference type="EMBL" id="LUCM01006223">
    <property type="protein sequence ID" value="KAA0191615.1"/>
    <property type="molecule type" value="Genomic_DNA"/>
</dbReference>
<accession>A0A8E0RRR6</accession>
<feature type="binding site" evidence="11">
    <location>
        <position position="424"/>
    </location>
    <ligand>
        <name>S-adenosyl-L-methionine</name>
        <dbReference type="ChEBI" id="CHEBI:59789"/>
    </ligand>
</feature>
<dbReference type="GO" id="GO:0052906">
    <property type="term" value="F:tRNA (guanine(37)-N1)-methyltransferase activity"/>
    <property type="evidence" value="ECO:0007669"/>
    <property type="project" value="UniProtKB-UniRule"/>
</dbReference>
<name>A0A8E0RRR6_9TREM</name>
<evidence type="ECO:0000256" key="2">
    <source>
        <dbReference type="ARBA" id="ARBA00022490"/>
    </source>
</evidence>
<evidence type="ECO:0000256" key="9">
    <source>
        <dbReference type="ARBA" id="ARBA00045951"/>
    </source>
</evidence>
<comment type="function">
    <text evidence="9">Involved in mitochondrial tRNA methylation. Specifically methylates the N1 position of guanosine-37 in various tRNAs. Methylation is not dependent on the nature of the nucleoside 5' of the target nucleoside. This is the first step in the biosynthesis of wybutosine (yW), a modified base adjacent to the anticodon of tRNAs and required for accurate decoding.</text>
</comment>
<dbReference type="Gene3D" id="3.40.50.150">
    <property type="entry name" value="Vaccinia Virus protein VP39"/>
    <property type="match status" value="1"/>
</dbReference>
<dbReference type="AlphaFoldDB" id="A0A8E0RRR6"/>
<evidence type="ECO:0000256" key="1">
    <source>
        <dbReference type="ARBA" id="ARBA00009775"/>
    </source>
</evidence>
<feature type="domain" description="SAM-dependent methyltransferase TRM5/TYW2-type" evidence="13">
    <location>
        <begin position="208"/>
        <end position="555"/>
    </location>
</feature>
<dbReference type="GO" id="GO:0070901">
    <property type="term" value="P:mitochondrial tRNA methylation"/>
    <property type="evidence" value="ECO:0007669"/>
    <property type="project" value="UniProtKB-ARBA"/>
</dbReference>
<keyword evidence="7 11" id="KW-0496">Mitochondrion</keyword>
<dbReference type="OrthoDB" id="408788at2759"/>
<keyword evidence="5 11" id="KW-0949">S-adenosyl-L-methionine</keyword>
<protein>
    <recommendedName>
        <fullName evidence="11">tRNA (guanine(37)-N1)-methyltransferase</fullName>
        <ecNumber evidence="11">2.1.1.228</ecNumber>
    </recommendedName>
    <alternativeName>
        <fullName evidence="11">M1G-methyltransferase</fullName>
    </alternativeName>
    <alternativeName>
        <fullName evidence="11">tRNA [GM37] methyltransferase</fullName>
    </alternativeName>
    <alternativeName>
        <fullName evidence="11">tRNA methyltransferase 5 homolog</fullName>
    </alternativeName>
</protein>
<dbReference type="PROSITE" id="PS51684">
    <property type="entry name" value="SAM_MT_TRM5_TYW2"/>
    <property type="match status" value="1"/>
</dbReference>
<evidence type="ECO:0000256" key="7">
    <source>
        <dbReference type="ARBA" id="ARBA00023128"/>
    </source>
</evidence>
<evidence type="ECO:0000256" key="5">
    <source>
        <dbReference type="ARBA" id="ARBA00022691"/>
    </source>
</evidence>
<dbReference type="GO" id="GO:0002939">
    <property type="term" value="P:tRNA N1-guanine methylation"/>
    <property type="evidence" value="ECO:0007669"/>
    <property type="project" value="TreeGrafter"/>
</dbReference>
<sequence length="582" mass="65058">MDKGPSGSCETDDEPQSQAPEGLPPIDKSFTLNRDSFKRTVPMLAVGLVCNNQTKQTCAKLHPYFPSYIRIPKLTYTYHDAEQRMRKLMLIEQGMTETDNAKLVEKLESLEVDVRLSPCTLLSAANEGIPPDGHASSTGNACVMEGSATTDKMDKPSVVQGPPILTPDQLKDVQSPGALLLQVTYDNFNFEQVLKEILPGHVVPVTGFTTMGHIAHFNLRPDALPYRHVIGQVAIDKVANIRTVIHKAANIASDFRTFEMDLMAGEPNYITSVCENQLVYHLDVSKVYWNSRLGTEHARVVKDLGNCRSTDSGSVDSNFTCPPGRVVVYDVFAGVGPFAIPAARRGCRVFANDLNPSSFEWLMRNIKENSSSKRRLDNVTCYNLDGREFIRKVVLPHYWGSMERTLTNTSFDCSSVLRYVVIMNLPALAPDFLDAFVRPHLTDESLTCGRCISESSMTPINADGSDGHCENGKQAHNTGLPLDFYCYCFVRRKTESEETIKRRIAVALGYADQPELLFNRRADGSEMAVDSWSFRFVRNVAPFKDMFCAQFRLTLVRPEKVSKYSDCSDQLHSNFKKPKLCD</sequence>
<dbReference type="InterPro" id="IPR056743">
    <property type="entry name" value="TRM5-TYW2-like_MTfase"/>
</dbReference>
<dbReference type="InterPro" id="IPR029063">
    <property type="entry name" value="SAM-dependent_MTases_sf"/>
</dbReference>
<evidence type="ECO:0000256" key="4">
    <source>
        <dbReference type="ARBA" id="ARBA00022679"/>
    </source>
</evidence>
<dbReference type="CDD" id="cd02440">
    <property type="entry name" value="AdoMet_MTases"/>
    <property type="match status" value="1"/>
</dbReference>
<dbReference type="Gene3D" id="3.30.300.110">
    <property type="entry name" value="Met-10+ protein-like domains"/>
    <property type="match status" value="1"/>
</dbReference>
<organism evidence="14 15">
    <name type="scientific">Fasciolopsis buskii</name>
    <dbReference type="NCBI Taxonomy" id="27845"/>
    <lineage>
        <taxon>Eukaryota</taxon>
        <taxon>Metazoa</taxon>
        <taxon>Spiralia</taxon>
        <taxon>Lophotrochozoa</taxon>
        <taxon>Platyhelminthes</taxon>
        <taxon>Trematoda</taxon>
        <taxon>Digenea</taxon>
        <taxon>Plagiorchiida</taxon>
        <taxon>Echinostomata</taxon>
        <taxon>Echinostomatoidea</taxon>
        <taxon>Fasciolidae</taxon>
        <taxon>Fasciolopsis</taxon>
    </lineage>
</organism>
<dbReference type="PANTHER" id="PTHR23245:SF36">
    <property type="entry name" value="TRNA (GUANINE(37)-N1)-METHYLTRANSFERASE"/>
    <property type="match status" value="1"/>
</dbReference>
<dbReference type="Pfam" id="PF25133">
    <property type="entry name" value="TYW2_N_2"/>
    <property type="match status" value="1"/>
</dbReference>
<dbReference type="EC" id="2.1.1.228" evidence="11"/>
<gene>
    <name evidence="14" type="ORF">FBUS_07290</name>
</gene>
<evidence type="ECO:0000256" key="8">
    <source>
        <dbReference type="ARBA" id="ARBA00023242"/>
    </source>
</evidence>
<comment type="similarity">
    <text evidence="11">Belongs to the TRM5 / TYW2 family.</text>
</comment>
<dbReference type="InterPro" id="IPR025792">
    <property type="entry name" value="tRNA_Gua_MeTrfase_euk"/>
</dbReference>
<comment type="subunit">
    <text evidence="11">Monomer.</text>
</comment>
<dbReference type="InterPro" id="IPR030382">
    <property type="entry name" value="MeTrfase_TRM5/TYW2"/>
</dbReference>
<evidence type="ECO:0000256" key="3">
    <source>
        <dbReference type="ARBA" id="ARBA00022603"/>
    </source>
</evidence>
<proteinExistence type="inferred from homology"/>
<keyword evidence="2 11" id="KW-0963">Cytoplasm</keyword>
<keyword evidence="8 11" id="KW-0539">Nucleus</keyword>
<reference evidence="14" key="1">
    <citation type="submission" date="2019-05" db="EMBL/GenBank/DDBJ databases">
        <title>Annotation for the trematode Fasciolopsis buski.</title>
        <authorList>
            <person name="Choi Y.-J."/>
        </authorList>
    </citation>
    <scope>NUCLEOTIDE SEQUENCE</scope>
    <source>
        <strain evidence="14">HT</strain>
        <tissue evidence="14">Whole worm</tissue>
    </source>
</reference>
<dbReference type="HAMAP" id="MF_03152">
    <property type="entry name" value="TRM5"/>
    <property type="match status" value="1"/>
</dbReference>
<feature type="binding site" evidence="11">
    <location>
        <begin position="353"/>
        <end position="354"/>
    </location>
    <ligand>
        <name>S-adenosyl-L-methionine</name>
        <dbReference type="ChEBI" id="CHEBI:59789"/>
    </ligand>
</feature>
<evidence type="ECO:0000256" key="12">
    <source>
        <dbReference type="SAM" id="MobiDB-lite"/>
    </source>
</evidence>
<evidence type="ECO:0000313" key="15">
    <source>
        <dbReference type="Proteomes" id="UP000728185"/>
    </source>
</evidence>
<comment type="catalytic activity">
    <reaction evidence="10 11">
        <text>guanosine(37) in tRNA + S-adenosyl-L-methionine = N(1)-methylguanosine(37) in tRNA + S-adenosyl-L-homocysteine + H(+)</text>
        <dbReference type="Rhea" id="RHEA:36899"/>
        <dbReference type="Rhea" id="RHEA-COMP:10145"/>
        <dbReference type="Rhea" id="RHEA-COMP:10147"/>
        <dbReference type="ChEBI" id="CHEBI:15378"/>
        <dbReference type="ChEBI" id="CHEBI:57856"/>
        <dbReference type="ChEBI" id="CHEBI:59789"/>
        <dbReference type="ChEBI" id="CHEBI:73542"/>
        <dbReference type="ChEBI" id="CHEBI:74269"/>
        <dbReference type="EC" id="2.1.1.228"/>
    </reaction>
</comment>
<keyword evidence="6 11" id="KW-0819">tRNA processing</keyword>
<evidence type="ECO:0000256" key="6">
    <source>
        <dbReference type="ARBA" id="ARBA00022694"/>
    </source>
</evidence>
<keyword evidence="3 11" id="KW-0489">Methyltransferase</keyword>
<comment type="caution">
    <text evidence="14">The sequence shown here is derived from an EMBL/GenBank/DDBJ whole genome shotgun (WGS) entry which is preliminary data.</text>
</comment>
<dbReference type="GO" id="GO:0005759">
    <property type="term" value="C:mitochondrial matrix"/>
    <property type="evidence" value="ECO:0007669"/>
    <property type="project" value="UniProtKB-SubCell"/>
</dbReference>
<feature type="region of interest" description="Disordered" evidence="12">
    <location>
        <begin position="1"/>
        <end position="27"/>
    </location>
</feature>
<dbReference type="GO" id="GO:0005634">
    <property type="term" value="C:nucleus"/>
    <property type="evidence" value="ECO:0007669"/>
    <property type="project" value="UniProtKB-SubCell"/>
</dbReference>
<dbReference type="FunFam" id="3.30.300.110:FF:000001">
    <property type="entry name" value="tRNA (guanine(37)-N1)-methyltransferase"/>
    <property type="match status" value="1"/>
</dbReference>
<comment type="function">
    <text evidence="11">Specifically methylates the N1 position of guanosine-37 in various cytoplasmic and mitochondrial tRNAs. Methylation is not dependent on the nature of the nucleoside 5' of the target nucleoside. This is the first step in the biosynthesis of wybutosine (yW), a modified base adjacent to the anticodon of tRNAs and required for accurate decoding.</text>
</comment>
<dbReference type="InterPro" id="IPR056744">
    <property type="entry name" value="TRM5/TYW2-like_N"/>
</dbReference>
<keyword evidence="15" id="KW-1185">Reference proteome</keyword>
<dbReference type="PANTHER" id="PTHR23245">
    <property type="entry name" value="TRNA METHYLTRANSFERASE"/>
    <property type="match status" value="1"/>
</dbReference>
<dbReference type="Proteomes" id="UP000728185">
    <property type="component" value="Unassembled WGS sequence"/>
</dbReference>
<comment type="similarity">
    <text evidence="1">Belongs to the class I-like SAM-binding methyltransferase superfamily. TRM5/TYW2 family.</text>
</comment>